<dbReference type="EMBL" id="CP048838">
    <property type="protein sequence ID" value="QJA01674.1"/>
    <property type="molecule type" value="Genomic_DNA"/>
</dbReference>
<name>A0AAP9MFE2_CLOIN</name>
<proteinExistence type="predicted"/>
<dbReference type="RefSeq" id="WP_002607488.1">
    <property type="nucleotide sequence ID" value="NZ_BAAACC010000027.1"/>
</dbReference>
<protein>
    <recommendedName>
        <fullName evidence="3">Choloylglycine hydrolase</fullName>
    </recommendedName>
</protein>
<accession>A0AAP9MFE2</accession>
<sequence>MCTSIISNGNKTIIGFNLDILDMEYQVVAEEDRVYIAIQDDKEGWLPLFGANSRGDFVAMPTCWPFDERSNPAGSDSLNIINLDIDLLLGKKTFDEIKTIAEHEAVSSVLGITFQSQLSDRHGNVLQIIPGQGIRYLPKPKFSVLTNFSPFKGSTEKHPWMGLDRYDKAVRLLENKREDFDVSDCFEVLRQTSQTICPTVVSMVFDIADNTVYWCENREWGKIEKKKIGDPIPAGE</sequence>
<dbReference type="Proteomes" id="UP000503330">
    <property type="component" value="Chromosome"/>
</dbReference>
<gene>
    <name evidence="1" type="ORF">G4D54_04160</name>
</gene>
<evidence type="ECO:0008006" key="3">
    <source>
        <dbReference type="Google" id="ProtNLM"/>
    </source>
</evidence>
<dbReference type="Gene3D" id="3.60.60.10">
    <property type="entry name" value="Penicillin V Acylase, Chain A"/>
    <property type="match status" value="1"/>
</dbReference>
<reference evidence="1 2" key="1">
    <citation type="submission" date="2020-02" db="EMBL/GenBank/DDBJ databases">
        <authorList>
            <person name="Kociolek L.K."/>
            <person name="Ozer E.A."/>
        </authorList>
    </citation>
    <scope>NUCLEOTIDE SEQUENCE [LARGE SCALE GENOMIC DNA]</scope>
    <source>
        <strain evidence="1 2">ATCC 14501</strain>
    </source>
</reference>
<evidence type="ECO:0000313" key="1">
    <source>
        <dbReference type="EMBL" id="QJA01674.1"/>
    </source>
</evidence>
<dbReference type="AlphaFoldDB" id="A0AAP9MFE2"/>
<dbReference type="GeneID" id="61924703"/>
<organism evidence="1 2">
    <name type="scientific">Clostridium innocuum</name>
    <dbReference type="NCBI Taxonomy" id="1522"/>
    <lineage>
        <taxon>Bacteria</taxon>
        <taxon>Bacillati</taxon>
        <taxon>Bacillota</taxon>
        <taxon>Clostridia</taxon>
        <taxon>Eubacteriales</taxon>
        <taxon>Clostridiaceae</taxon>
        <taxon>Clostridium</taxon>
    </lineage>
</organism>
<evidence type="ECO:0000313" key="2">
    <source>
        <dbReference type="Proteomes" id="UP000503330"/>
    </source>
</evidence>